<keyword evidence="1" id="KW-1133">Transmembrane helix</keyword>
<keyword evidence="1" id="KW-0812">Transmembrane</keyword>
<reference evidence="2 3" key="1">
    <citation type="submission" date="2010-11" db="EMBL/GenBank/DDBJ databases">
        <title>The complete genome of Thermotoga thermarum DSM 5069.</title>
        <authorList>
            <consortium name="US DOE Joint Genome Institute (JGI-PGF)"/>
            <person name="Lucas S."/>
            <person name="Copeland A."/>
            <person name="Lapidus A."/>
            <person name="Bruce D."/>
            <person name="Goodwin L."/>
            <person name="Pitluck S."/>
            <person name="Kyrpides N."/>
            <person name="Mavromatis K."/>
            <person name="Ivanova N."/>
            <person name="Zeytun A."/>
            <person name="Brettin T."/>
            <person name="Detter J.C."/>
            <person name="Tapia R."/>
            <person name="Han C."/>
            <person name="Land M."/>
            <person name="Hauser L."/>
            <person name="Markowitz V."/>
            <person name="Cheng J.-F."/>
            <person name="Hugenholtz P."/>
            <person name="Woyke T."/>
            <person name="Wu D."/>
            <person name="Spring S."/>
            <person name="Schroeder M."/>
            <person name="Brambilla E."/>
            <person name="Klenk H.-P."/>
            <person name="Eisen J.A."/>
        </authorList>
    </citation>
    <scope>NUCLEOTIDE SEQUENCE [LARGE SCALE GENOMIC DNA]</scope>
    <source>
        <strain evidence="2 3">DSM 5069</strain>
    </source>
</reference>
<dbReference type="AlphaFoldDB" id="F7YXL7"/>
<proteinExistence type="predicted"/>
<sequence length="159" mass="17573" precursor="true">MKKAFTVLEIVIVIAVFAVFTIVFALVINDYLKKAQQHIQILETIRQLTETANSVIRILSKASGSANSINVSEKVVQFQIIIPEILGTGIINCKLISEEDKLIYLEEEQMLTIPTRGVTVTFDPSTSLPIKFSVEANNPMNPNSKISMTFSVYPPGIGM</sequence>
<feature type="transmembrane region" description="Helical" evidence="1">
    <location>
        <begin position="6"/>
        <end position="28"/>
    </location>
</feature>
<organism evidence="2 3">
    <name type="scientific">Pseudothermotoga thermarum DSM 5069</name>
    <dbReference type="NCBI Taxonomy" id="688269"/>
    <lineage>
        <taxon>Bacteria</taxon>
        <taxon>Thermotogati</taxon>
        <taxon>Thermotogota</taxon>
        <taxon>Thermotogae</taxon>
        <taxon>Thermotogales</taxon>
        <taxon>Thermotogaceae</taxon>
        <taxon>Pseudothermotoga</taxon>
    </lineage>
</organism>
<name>F7YXL7_9THEM</name>
<protein>
    <recommendedName>
        <fullName evidence="4">Prepilin-type N-terminal cleavage/methylation domain-containing protein</fullName>
    </recommendedName>
</protein>
<keyword evidence="3" id="KW-1185">Reference proteome</keyword>
<dbReference type="EMBL" id="CP002351">
    <property type="protein sequence ID" value="AEH50658.1"/>
    <property type="molecule type" value="Genomic_DNA"/>
</dbReference>
<keyword evidence="1" id="KW-0472">Membrane</keyword>
<evidence type="ECO:0000256" key="1">
    <source>
        <dbReference type="SAM" id="Phobius"/>
    </source>
</evidence>
<dbReference type="STRING" id="688269.Theth_0569"/>
<dbReference type="Proteomes" id="UP000006804">
    <property type="component" value="Chromosome"/>
</dbReference>
<dbReference type="KEGG" id="tta:Theth_0569"/>
<evidence type="ECO:0008006" key="4">
    <source>
        <dbReference type="Google" id="ProtNLM"/>
    </source>
</evidence>
<evidence type="ECO:0000313" key="2">
    <source>
        <dbReference type="EMBL" id="AEH50658.1"/>
    </source>
</evidence>
<dbReference type="PATRIC" id="fig|688269.3.peg.590"/>
<gene>
    <name evidence="2" type="ORF">Theth_0569</name>
</gene>
<dbReference type="HOGENOM" id="CLU_1659280_0_0_0"/>
<accession>F7YXL7</accession>
<evidence type="ECO:0000313" key="3">
    <source>
        <dbReference type="Proteomes" id="UP000006804"/>
    </source>
</evidence>
<dbReference type="RefSeq" id="WP_013931881.1">
    <property type="nucleotide sequence ID" value="NC_015707.1"/>
</dbReference>